<evidence type="ECO:0000259" key="2">
    <source>
        <dbReference type="PROSITE" id="PS50181"/>
    </source>
</evidence>
<protein>
    <recommendedName>
        <fullName evidence="2">F-box domain-containing protein</fullName>
    </recommendedName>
</protein>
<feature type="domain" description="F-box" evidence="2">
    <location>
        <begin position="98"/>
        <end position="144"/>
    </location>
</feature>
<proteinExistence type="predicted"/>
<dbReference type="AlphaFoldDB" id="A0A835AK79"/>
<evidence type="ECO:0000313" key="3">
    <source>
        <dbReference type="EMBL" id="KAF8661079.1"/>
    </source>
</evidence>
<comment type="caution">
    <text evidence="3">The sequence shown here is derived from an EMBL/GenBank/DDBJ whole genome shotgun (WGS) entry which is preliminary data.</text>
</comment>
<sequence length="265" mass="30886">MRIPRHRRRRPRRRAVRTEGTVAEERRDPPPPHPAMRASPASGRRPLQHLWYAHSTADPPFPLNLLHRRRRPFLPSRGRAMVAGSGSKKMARTTRRRPNPTALLMDDLLVKILAHVPYRSLCRFRLVCTRWRALIDHPDHRARLPQTLVGVEAPPFMHASFSFLPDRERERLQLVDCCNGLLLCRSYSFADDKEFDYLVLNPATEKWWSNKVQTVRFGFNPSNFDDEDDDENDDGDNYVLGVKIFSSATGLWIHKQMGWQGRTQY</sequence>
<dbReference type="Proteomes" id="UP000636709">
    <property type="component" value="Unassembled WGS sequence"/>
</dbReference>
<name>A0A835AK79_9POAL</name>
<dbReference type="SUPFAM" id="SSF81383">
    <property type="entry name" value="F-box domain"/>
    <property type="match status" value="1"/>
</dbReference>
<dbReference type="InterPro" id="IPR001810">
    <property type="entry name" value="F-box_dom"/>
</dbReference>
<dbReference type="InterPro" id="IPR055290">
    <property type="entry name" value="At3g26010-like"/>
</dbReference>
<gene>
    <name evidence="3" type="ORF">HU200_057181</name>
</gene>
<feature type="region of interest" description="Disordered" evidence="1">
    <location>
        <begin position="1"/>
        <end position="43"/>
    </location>
</feature>
<dbReference type="Pfam" id="PF00646">
    <property type="entry name" value="F-box"/>
    <property type="match status" value="1"/>
</dbReference>
<dbReference type="PANTHER" id="PTHR35546:SF105">
    <property type="entry name" value="OS05G0139200 PROTEIN"/>
    <property type="match status" value="1"/>
</dbReference>
<accession>A0A835AK79</accession>
<dbReference type="SMART" id="SM00256">
    <property type="entry name" value="FBOX"/>
    <property type="match status" value="1"/>
</dbReference>
<evidence type="ECO:0000256" key="1">
    <source>
        <dbReference type="SAM" id="MobiDB-lite"/>
    </source>
</evidence>
<dbReference type="PROSITE" id="PS50181">
    <property type="entry name" value="FBOX"/>
    <property type="match status" value="1"/>
</dbReference>
<dbReference type="EMBL" id="JACEFO010002416">
    <property type="protein sequence ID" value="KAF8661079.1"/>
    <property type="molecule type" value="Genomic_DNA"/>
</dbReference>
<dbReference type="OrthoDB" id="665311at2759"/>
<organism evidence="3 4">
    <name type="scientific">Digitaria exilis</name>
    <dbReference type="NCBI Taxonomy" id="1010633"/>
    <lineage>
        <taxon>Eukaryota</taxon>
        <taxon>Viridiplantae</taxon>
        <taxon>Streptophyta</taxon>
        <taxon>Embryophyta</taxon>
        <taxon>Tracheophyta</taxon>
        <taxon>Spermatophyta</taxon>
        <taxon>Magnoliopsida</taxon>
        <taxon>Liliopsida</taxon>
        <taxon>Poales</taxon>
        <taxon>Poaceae</taxon>
        <taxon>PACMAD clade</taxon>
        <taxon>Panicoideae</taxon>
        <taxon>Panicodae</taxon>
        <taxon>Paniceae</taxon>
        <taxon>Anthephorinae</taxon>
        <taxon>Digitaria</taxon>
    </lineage>
</organism>
<reference evidence="3" key="1">
    <citation type="submission" date="2020-07" db="EMBL/GenBank/DDBJ databases">
        <title>Genome sequence and genetic diversity analysis of an under-domesticated orphan crop, white fonio (Digitaria exilis).</title>
        <authorList>
            <person name="Bennetzen J.L."/>
            <person name="Chen S."/>
            <person name="Ma X."/>
            <person name="Wang X."/>
            <person name="Yssel A.E.J."/>
            <person name="Chaluvadi S.R."/>
            <person name="Johnson M."/>
            <person name="Gangashetty P."/>
            <person name="Hamidou F."/>
            <person name="Sanogo M.D."/>
            <person name="Zwaenepoel A."/>
            <person name="Wallace J."/>
            <person name="Van De Peer Y."/>
            <person name="Van Deynze A."/>
        </authorList>
    </citation>
    <scope>NUCLEOTIDE SEQUENCE</scope>
    <source>
        <tissue evidence="3">Leaves</tissue>
    </source>
</reference>
<dbReference type="PANTHER" id="PTHR35546">
    <property type="entry name" value="F-BOX PROTEIN INTERACTION DOMAIN PROTEIN-RELATED"/>
    <property type="match status" value="1"/>
</dbReference>
<keyword evidence="4" id="KW-1185">Reference proteome</keyword>
<evidence type="ECO:0000313" key="4">
    <source>
        <dbReference type="Proteomes" id="UP000636709"/>
    </source>
</evidence>
<feature type="compositionally biased region" description="Basic residues" evidence="1">
    <location>
        <begin position="1"/>
        <end position="15"/>
    </location>
</feature>
<dbReference type="Gene3D" id="1.20.1280.50">
    <property type="match status" value="1"/>
</dbReference>
<dbReference type="InterPro" id="IPR036047">
    <property type="entry name" value="F-box-like_dom_sf"/>
</dbReference>